<dbReference type="Pfam" id="PF12019">
    <property type="entry name" value="GspH"/>
    <property type="match status" value="1"/>
</dbReference>
<keyword evidence="13" id="KW-1185">Reference proteome</keyword>
<reference evidence="12 13" key="1">
    <citation type="submission" date="2020-05" db="EMBL/GenBank/DDBJ databases">
        <title>Aquincola sp. isolate from soil.</title>
        <authorList>
            <person name="Han J."/>
            <person name="Kim D.-U."/>
        </authorList>
    </citation>
    <scope>NUCLEOTIDE SEQUENCE [LARGE SCALE GENOMIC DNA]</scope>
    <source>
        <strain evidence="12 13">S2</strain>
    </source>
</reference>
<dbReference type="EMBL" id="JABRWJ010000008">
    <property type="protein sequence ID" value="NRF70206.1"/>
    <property type="molecule type" value="Genomic_DNA"/>
</dbReference>
<dbReference type="Pfam" id="PF07963">
    <property type="entry name" value="N_methyl"/>
    <property type="match status" value="1"/>
</dbReference>
<organism evidence="12 13">
    <name type="scientific">Pseudaquabacterium terrae</name>
    <dbReference type="NCBI Taxonomy" id="2732868"/>
    <lineage>
        <taxon>Bacteria</taxon>
        <taxon>Pseudomonadati</taxon>
        <taxon>Pseudomonadota</taxon>
        <taxon>Betaproteobacteria</taxon>
        <taxon>Burkholderiales</taxon>
        <taxon>Sphaerotilaceae</taxon>
        <taxon>Pseudaquabacterium</taxon>
    </lineage>
</organism>
<evidence type="ECO:0000256" key="10">
    <source>
        <dbReference type="ARBA" id="ARBA00030775"/>
    </source>
</evidence>
<evidence type="ECO:0000313" key="13">
    <source>
        <dbReference type="Proteomes" id="UP000737171"/>
    </source>
</evidence>
<dbReference type="InterPro" id="IPR022346">
    <property type="entry name" value="T2SS_GspH"/>
</dbReference>
<evidence type="ECO:0000256" key="6">
    <source>
        <dbReference type="ARBA" id="ARBA00022692"/>
    </source>
</evidence>
<dbReference type="InterPro" id="IPR045584">
    <property type="entry name" value="Pilin-like"/>
</dbReference>
<keyword evidence="7" id="KW-1133">Transmembrane helix</keyword>
<evidence type="ECO:0000256" key="9">
    <source>
        <dbReference type="ARBA" id="ARBA00025772"/>
    </source>
</evidence>
<comment type="caution">
    <text evidence="12">The sequence shown here is derived from an EMBL/GenBank/DDBJ whole genome shotgun (WGS) entry which is preliminary data.</text>
</comment>
<proteinExistence type="inferred from homology"/>
<evidence type="ECO:0000259" key="11">
    <source>
        <dbReference type="Pfam" id="PF12019"/>
    </source>
</evidence>
<sequence length="169" mass="17746">MKHRIGHTRGLTLIELMIAIAILAVLGTLAAAPMAAWAARQRVQAAAAHLVADVAEARHEAARRGQVLRVNFTQGSAWCYAITVDSAARCDNAGHPAVLKRVSTKDHPGVIITLAETFELDGRSGAALQAPASVQLTSSRGDVLQVRMGRLGRASVCSPDGLIKGVAHC</sequence>
<dbReference type="RefSeq" id="WP_173129928.1">
    <property type="nucleotide sequence ID" value="NZ_JABRWJ010000008.1"/>
</dbReference>
<evidence type="ECO:0000256" key="1">
    <source>
        <dbReference type="ARBA" id="ARBA00004377"/>
    </source>
</evidence>
<dbReference type="InterPro" id="IPR012902">
    <property type="entry name" value="N_methyl_site"/>
</dbReference>
<accession>A0ABX2ENI2</accession>
<evidence type="ECO:0000256" key="5">
    <source>
        <dbReference type="ARBA" id="ARBA00022519"/>
    </source>
</evidence>
<dbReference type="PROSITE" id="PS00409">
    <property type="entry name" value="PROKAR_NTER_METHYL"/>
    <property type="match status" value="1"/>
</dbReference>
<comment type="subcellular location">
    <subcellularLocation>
        <location evidence="1">Cell inner membrane</location>
        <topology evidence="1">Single-pass membrane protein</topology>
    </subcellularLocation>
</comment>
<evidence type="ECO:0000256" key="7">
    <source>
        <dbReference type="ARBA" id="ARBA00022989"/>
    </source>
</evidence>
<keyword evidence="5" id="KW-0997">Cell inner membrane</keyword>
<keyword evidence="8" id="KW-0472">Membrane</keyword>
<feature type="domain" description="General secretion pathway GspH" evidence="11">
    <location>
        <begin position="46"/>
        <end position="152"/>
    </location>
</feature>
<evidence type="ECO:0000256" key="8">
    <source>
        <dbReference type="ARBA" id="ARBA00023136"/>
    </source>
</evidence>
<dbReference type="SUPFAM" id="SSF54523">
    <property type="entry name" value="Pili subunits"/>
    <property type="match status" value="1"/>
</dbReference>
<evidence type="ECO:0000256" key="4">
    <source>
        <dbReference type="ARBA" id="ARBA00022481"/>
    </source>
</evidence>
<dbReference type="Proteomes" id="UP000737171">
    <property type="component" value="Unassembled WGS sequence"/>
</dbReference>
<evidence type="ECO:0000256" key="2">
    <source>
        <dbReference type="ARBA" id="ARBA00021549"/>
    </source>
</evidence>
<dbReference type="NCBIfam" id="TIGR02532">
    <property type="entry name" value="IV_pilin_GFxxxE"/>
    <property type="match status" value="1"/>
</dbReference>
<keyword evidence="4" id="KW-0488">Methylation</keyword>
<protein>
    <recommendedName>
        <fullName evidence="2">Type II secretion system protein H</fullName>
    </recommendedName>
    <alternativeName>
        <fullName evidence="10">General secretion pathway protein H</fullName>
    </alternativeName>
</protein>
<name>A0ABX2ENI2_9BURK</name>
<evidence type="ECO:0000256" key="3">
    <source>
        <dbReference type="ARBA" id="ARBA00022475"/>
    </source>
</evidence>
<dbReference type="Gene3D" id="3.30.700.10">
    <property type="entry name" value="Glycoprotein, Type 4 Pilin"/>
    <property type="match status" value="1"/>
</dbReference>
<comment type="similarity">
    <text evidence="9">Belongs to the GSP H family.</text>
</comment>
<keyword evidence="6" id="KW-0812">Transmembrane</keyword>
<evidence type="ECO:0000313" key="12">
    <source>
        <dbReference type="EMBL" id="NRF70206.1"/>
    </source>
</evidence>
<gene>
    <name evidence="12" type="ORF">HLB44_24670</name>
</gene>
<keyword evidence="3" id="KW-1003">Cell membrane</keyword>